<dbReference type="SUPFAM" id="SSF51658">
    <property type="entry name" value="Xylose isomerase-like"/>
    <property type="match status" value="1"/>
</dbReference>
<dbReference type="Pfam" id="PF01261">
    <property type="entry name" value="AP_endonuc_2"/>
    <property type="match status" value="1"/>
</dbReference>
<dbReference type="Proteomes" id="UP000319353">
    <property type="component" value="Unassembled WGS sequence"/>
</dbReference>
<dbReference type="InterPro" id="IPR013457">
    <property type="entry name" value="Rhamnose_iso-rel"/>
</dbReference>
<proteinExistence type="predicted"/>
<keyword evidence="3 5" id="KW-0413">Isomerase</keyword>
<dbReference type="InterPro" id="IPR013022">
    <property type="entry name" value="Xyl_isomerase-like_TIM-brl"/>
</dbReference>
<dbReference type="GO" id="GO:0046872">
    <property type="term" value="F:metal ion binding"/>
    <property type="evidence" value="ECO:0007669"/>
    <property type="project" value="UniProtKB-KW"/>
</dbReference>
<dbReference type="PANTHER" id="PTHR30268">
    <property type="entry name" value="L-RHAMNOSE ISOMERASE"/>
    <property type="match status" value="1"/>
</dbReference>
<comment type="caution">
    <text evidence="5">The sequence shown here is derived from an EMBL/GenBank/DDBJ whole genome shotgun (WGS) entry which is preliminary data.</text>
</comment>
<keyword evidence="1" id="KW-0479">Metal-binding</keyword>
<feature type="domain" description="Xylose isomerase-like TIM barrel" evidence="4">
    <location>
        <begin position="87"/>
        <end position="263"/>
    </location>
</feature>
<dbReference type="NCBIfam" id="TIGR02635">
    <property type="entry name" value="RhaI_grampos"/>
    <property type="match status" value="1"/>
</dbReference>
<dbReference type="Gene3D" id="3.20.20.150">
    <property type="entry name" value="Divalent-metal-dependent TIM barrel enzymes"/>
    <property type="match status" value="1"/>
</dbReference>
<organism evidence="5 6">
    <name type="scientific">Candidatus Segetimicrobium genomatis</name>
    <dbReference type="NCBI Taxonomy" id="2569760"/>
    <lineage>
        <taxon>Bacteria</taxon>
        <taxon>Bacillati</taxon>
        <taxon>Candidatus Sysuimicrobiota</taxon>
        <taxon>Candidatus Sysuimicrobiia</taxon>
        <taxon>Candidatus Sysuimicrobiales</taxon>
        <taxon>Candidatus Segetimicrobiaceae</taxon>
        <taxon>Candidatus Segetimicrobium</taxon>
    </lineage>
</organism>
<dbReference type="AlphaFoldDB" id="A0A537KY07"/>
<gene>
    <name evidence="5" type="primary">rhaI</name>
    <name evidence="5" type="ORF">E6H01_09680</name>
</gene>
<name>A0A537KY07_9BACT</name>
<evidence type="ECO:0000313" key="5">
    <source>
        <dbReference type="EMBL" id="TMJ00407.1"/>
    </source>
</evidence>
<dbReference type="EC" id="5.3.1.14" evidence="5"/>
<evidence type="ECO:0000256" key="1">
    <source>
        <dbReference type="ARBA" id="ARBA00022723"/>
    </source>
</evidence>
<evidence type="ECO:0000256" key="2">
    <source>
        <dbReference type="ARBA" id="ARBA00023211"/>
    </source>
</evidence>
<accession>A0A537KY07</accession>
<dbReference type="PANTHER" id="PTHR30268:SF0">
    <property type="entry name" value="L-RHAMNOSE ISOMERASE"/>
    <property type="match status" value="1"/>
</dbReference>
<evidence type="ECO:0000259" key="4">
    <source>
        <dbReference type="Pfam" id="PF01261"/>
    </source>
</evidence>
<evidence type="ECO:0000313" key="6">
    <source>
        <dbReference type="Proteomes" id="UP000319353"/>
    </source>
</evidence>
<dbReference type="InterPro" id="IPR036237">
    <property type="entry name" value="Xyl_isomerase-like_sf"/>
</dbReference>
<dbReference type="GO" id="GO:0019301">
    <property type="term" value="P:rhamnose catabolic process"/>
    <property type="evidence" value="ECO:0007669"/>
    <property type="project" value="TreeGrafter"/>
</dbReference>
<dbReference type="EMBL" id="VBAL01000116">
    <property type="protein sequence ID" value="TMJ00407.1"/>
    <property type="molecule type" value="Genomic_DNA"/>
</dbReference>
<reference evidence="5 6" key="1">
    <citation type="journal article" date="2019" name="Nat. Microbiol.">
        <title>Mediterranean grassland soil C-N compound turnover is dependent on rainfall and depth, and is mediated by genomically divergent microorganisms.</title>
        <authorList>
            <person name="Diamond S."/>
            <person name="Andeer P.F."/>
            <person name="Li Z."/>
            <person name="Crits-Christoph A."/>
            <person name="Burstein D."/>
            <person name="Anantharaman K."/>
            <person name="Lane K.R."/>
            <person name="Thomas B.C."/>
            <person name="Pan C."/>
            <person name="Northen T.R."/>
            <person name="Banfield J.F."/>
        </authorList>
    </citation>
    <scope>NUCLEOTIDE SEQUENCE [LARGE SCALE GENOMIC DNA]</scope>
    <source>
        <strain evidence="5">NP_4</strain>
    </source>
</reference>
<dbReference type="GO" id="GO:0019324">
    <property type="term" value="P:L-lyxose metabolic process"/>
    <property type="evidence" value="ECO:0007669"/>
    <property type="project" value="TreeGrafter"/>
</dbReference>
<dbReference type="GO" id="GO:0008740">
    <property type="term" value="F:L-rhamnose isomerase activity"/>
    <property type="evidence" value="ECO:0007669"/>
    <property type="project" value="UniProtKB-EC"/>
</dbReference>
<sequence>MEADRDALKTLAERGSDVQAAVAALTRLAIETPSWGYGNSGTRFAVFPWPGAARTVWEKVDDAALVHRLTGICPSVAIHIPWDRVDDWQRLVVYAAERGVRVGAVNPNVFQDDVYRLGSVCHPDPAVRRRAVAHLVECVQIAKTVGSNLLSLWFADGTNYAGQDDLRTRRRRLVDALAEVYATLPPGMRMLIEYKFFEPAFYHTDLADWGMASAVAARLGPQAEVLVDLGHHAPGTNIEHIVACLLDEGRLGGFHFNNRRYADDDLIVGSVNPFELFMIFHEILSAECGTDPRAAACAGRIAYMIDQSHNVEGKIEPMLLSVANIQAAYAKALLVDRRTLAARQTAGDVLGAHQILLDAYHTDVRPLLRRAREELRVPADPLDAFRREGHAERLAKARGAKAAGAGYPGA</sequence>
<evidence type="ECO:0000256" key="3">
    <source>
        <dbReference type="ARBA" id="ARBA00023235"/>
    </source>
</evidence>
<protein>
    <submittedName>
        <fullName evidence="5">L-rhamnose isomerase</fullName>
        <ecNumber evidence="5">5.3.1.14</ecNumber>
    </submittedName>
</protein>
<dbReference type="InterPro" id="IPR050337">
    <property type="entry name" value="L-rhamnose_isomerase"/>
</dbReference>
<keyword evidence="2" id="KW-0464">Manganese</keyword>